<dbReference type="InterPro" id="IPR017871">
    <property type="entry name" value="ABC_transporter-like_CS"/>
</dbReference>
<feature type="domain" description="Peptidase C39" evidence="13">
    <location>
        <begin position="269"/>
        <end position="391"/>
    </location>
</feature>
<dbReference type="InterPro" id="IPR003593">
    <property type="entry name" value="AAA+_ATPase"/>
</dbReference>
<dbReference type="SMART" id="SM00100">
    <property type="entry name" value="cNMP"/>
    <property type="match status" value="1"/>
</dbReference>
<dbReference type="SUPFAM" id="SSF51206">
    <property type="entry name" value="cAMP-binding domain-like"/>
    <property type="match status" value="1"/>
</dbReference>
<dbReference type="PANTHER" id="PTHR43394:SF1">
    <property type="entry name" value="ATP-BINDING CASSETTE SUB-FAMILY B MEMBER 10, MITOCHONDRIAL"/>
    <property type="match status" value="1"/>
</dbReference>
<dbReference type="Gene3D" id="1.20.1560.10">
    <property type="entry name" value="ABC transporter type 1, transmembrane domain"/>
    <property type="match status" value="1"/>
</dbReference>
<dbReference type="PROSITE" id="PS00211">
    <property type="entry name" value="ABC_TRANSPORTER_1"/>
    <property type="match status" value="1"/>
</dbReference>
<organism evidence="14 15">
    <name type="scientific">Nostoc paludosum FACHB-159</name>
    <dbReference type="NCBI Taxonomy" id="2692908"/>
    <lineage>
        <taxon>Bacteria</taxon>
        <taxon>Bacillati</taxon>
        <taxon>Cyanobacteriota</taxon>
        <taxon>Cyanophyceae</taxon>
        <taxon>Nostocales</taxon>
        <taxon>Nostocaceae</taxon>
        <taxon>Nostoc</taxon>
    </lineage>
</organism>
<dbReference type="CDD" id="cd00038">
    <property type="entry name" value="CAP_ED"/>
    <property type="match status" value="1"/>
</dbReference>
<evidence type="ECO:0000259" key="10">
    <source>
        <dbReference type="PROSITE" id="PS50042"/>
    </source>
</evidence>
<dbReference type="Pfam" id="PF00664">
    <property type="entry name" value="ABC_membrane"/>
    <property type="match status" value="1"/>
</dbReference>
<keyword evidence="4" id="KW-0378">Hydrolase</keyword>
<evidence type="ECO:0000259" key="11">
    <source>
        <dbReference type="PROSITE" id="PS50893"/>
    </source>
</evidence>
<evidence type="ECO:0000256" key="9">
    <source>
        <dbReference type="SAM" id="Phobius"/>
    </source>
</evidence>
<dbReference type="EMBL" id="JACJTU010000007">
    <property type="protein sequence ID" value="MBD2734227.1"/>
    <property type="molecule type" value="Genomic_DNA"/>
</dbReference>
<evidence type="ECO:0000256" key="1">
    <source>
        <dbReference type="ARBA" id="ARBA00004651"/>
    </source>
</evidence>
<accession>A0ABR8K7Y8</accession>
<name>A0ABR8K7Y8_9NOSO</name>
<dbReference type="PROSITE" id="PS50042">
    <property type="entry name" value="CNMP_BINDING_3"/>
    <property type="match status" value="1"/>
</dbReference>
<dbReference type="InterPro" id="IPR003439">
    <property type="entry name" value="ABC_transporter-like_ATP-bd"/>
</dbReference>
<dbReference type="Pfam" id="PF00005">
    <property type="entry name" value="ABC_tran"/>
    <property type="match status" value="1"/>
</dbReference>
<evidence type="ECO:0000256" key="3">
    <source>
        <dbReference type="ARBA" id="ARBA00022741"/>
    </source>
</evidence>
<dbReference type="InterPro" id="IPR036640">
    <property type="entry name" value="ABC1_TM_sf"/>
</dbReference>
<dbReference type="Pfam" id="PF03412">
    <property type="entry name" value="Peptidase_C39"/>
    <property type="match status" value="1"/>
</dbReference>
<keyword evidence="2 9" id="KW-0812">Transmembrane</keyword>
<dbReference type="Pfam" id="PF00027">
    <property type="entry name" value="cNMP_binding"/>
    <property type="match status" value="1"/>
</dbReference>
<evidence type="ECO:0000256" key="8">
    <source>
        <dbReference type="ARBA" id="ARBA00023136"/>
    </source>
</evidence>
<dbReference type="Gene3D" id="3.90.70.10">
    <property type="entry name" value="Cysteine proteinases"/>
    <property type="match status" value="1"/>
</dbReference>
<evidence type="ECO:0000256" key="4">
    <source>
        <dbReference type="ARBA" id="ARBA00022801"/>
    </source>
</evidence>
<dbReference type="PROSITE" id="PS50893">
    <property type="entry name" value="ABC_TRANSPORTER_2"/>
    <property type="match status" value="1"/>
</dbReference>
<keyword evidence="5" id="KW-0645">Protease</keyword>
<evidence type="ECO:0000256" key="6">
    <source>
        <dbReference type="ARBA" id="ARBA00022840"/>
    </source>
</evidence>
<evidence type="ECO:0000256" key="2">
    <source>
        <dbReference type="ARBA" id="ARBA00022692"/>
    </source>
</evidence>
<dbReference type="Proteomes" id="UP000637383">
    <property type="component" value="Unassembled WGS sequence"/>
</dbReference>
<comment type="subcellular location">
    <subcellularLocation>
        <location evidence="1">Cell membrane</location>
        <topology evidence="1">Multi-pass membrane protein</topology>
    </subcellularLocation>
</comment>
<feature type="domain" description="ABC transporter" evidence="11">
    <location>
        <begin position="736"/>
        <end position="971"/>
    </location>
</feature>
<dbReference type="InterPro" id="IPR011527">
    <property type="entry name" value="ABC1_TM_dom"/>
</dbReference>
<dbReference type="PROSITE" id="PS50929">
    <property type="entry name" value="ABC_TM1F"/>
    <property type="match status" value="1"/>
</dbReference>
<evidence type="ECO:0000259" key="12">
    <source>
        <dbReference type="PROSITE" id="PS50929"/>
    </source>
</evidence>
<dbReference type="PANTHER" id="PTHR43394">
    <property type="entry name" value="ATP-DEPENDENT PERMEASE MDL1, MITOCHONDRIAL"/>
    <property type="match status" value="1"/>
</dbReference>
<evidence type="ECO:0000256" key="7">
    <source>
        <dbReference type="ARBA" id="ARBA00022989"/>
    </source>
</evidence>
<keyword evidence="15" id="KW-1185">Reference proteome</keyword>
<protein>
    <submittedName>
        <fullName evidence="14">Peptidase domain-containing ABC transporter</fullName>
    </submittedName>
</protein>
<dbReference type="SUPFAM" id="SSF90123">
    <property type="entry name" value="ABC transporter transmembrane region"/>
    <property type="match status" value="1"/>
</dbReference>
<sequence>MKNPTVNLQELIASLFPFNHLPQSVLETWIGQIQFFRYRIGQIIVTQEAMPAQITIIYQGQARLLGYNADNPNPVTLKLLSSGEVLGWLSHVRGIACETAIASTEVIAFNLPIADFLTLLKQEPAFAQALQNHVTLLEVYELLTKELTRRADGSKNLVKLAQAATEAAVIQTLPARKVFHKQLNSEFLWLVSSNFDANFPAGSRLELDNLNPKFKFNTNMRLVGLPKSLLGEKPTPTTILPADIPYASEITITEESTAPSKQKKYPYIRGRGPLDGSLACFEMLSQYFHIPMRRDVLRRVLTKQQENKGAISLQFCAAAAELMGLTTQMVKVPAAAVSRLQLPLMISWQGSFAIVYKNSNQELLIAVPEMGLLRYKLRDFVENWGQEGEVLLLQTTKNTPKARFSLNWFVPAIKRHRKVLIEVLLASIVIQIFGLVNPLVTQAIIDKVLVGNSPGTLEVFGIFLLVVGVVEAILTTVRTHLFVDTTNRIDLSLGSEVISHLLRLPLSYFERHPVGELATRIHELENIRSFLTGTALTVVMDAMFSVVYIVVMAFYSPILTLVALVTVPLFGLLNLVVSPVMRRQLQEKAERNAQTQSYLVEVMGGMQTVKAQNLEMRSRWQWQERYARYISAGFKTVSTQTTASSVSSFLNKFSSMLVLWVGAYLVLNQQLTLGQLIAFRILAGYVTSPLLRLMQLWQNFQETALSLQRLADILDTPQETETEAQNILMPSIQGHVRYENLSFSFRDRGPLQLSNINLDFPTGSFIGIVGQSGSGKSTLLKLVPRLYEPKSGKILIDGYDITKVELYSLRRQIGMVLQDTLLFDGTVRENIALGSPEASDEEIIAAAQVAFAHDFIMDLPSGYNTLVGERGSALSGGQRQRIAIARTVLQNPQLLILDEATSALDYNAEAQVCRNLATAFQGKTVFFITHRLSTIRNADVILMMDKGVVVEQGTHEQLMALKGYYYCLYQQQETQI</sequence>
<feature type="transmembrane region" description="Helical" evidence="9">
    <location>
        <begin position="419"/>
        <end position="440"/>
    </location>
</feature>
<dbReference type="InterPro" id="IPR005074">
    <property type="entry name" value="Peptidase_C39"/>
</dbReference>
<dbReference type="InterPro" id="IPR010132">
    <property type="entry name" value="ATPase_T1SS_HlyB"/>
</dbReference>
<dbReference type="Gene3D" id="3.40.50.300">
    <property type="entry name" value="P-loop containing nucleotide triphosphate hydrolases"/>
    <property type="match status" value="1"/>
</dbReference>
<reference evidence="14 15" key="1">
    <citation type="journal article" date="2020" name="ISME J.">
        <title>Comparative genomics reveals insights into cyanobacterial evolution and habitat adaptation.</title>
        <authorList>
            <person name="Chen M.Y."/>
            <person name="Teng W.K."/>
            <person name="Zhao L."/>
            <person name="Hu C.X."/>
            <person name="Zhou Y.K."/>
            <person name="Han B.P."/>
            <person name="Song L.R."/>
            <person name="Shu W.S."/>
        </authorList>
    </citation>
    <scope>NUCLEOTIDE SEQUENCE [LARGE SCALE GENOMIC DNA]</scope>
    <source>
        <strain evidence="14 15">FACHB-159</strain>
    </source>
</reference>
<dbReference type="InterPro" id="IPR014710">
    <property type="entry name" value="RmlC-like_jellyroll"/>
</dbReference>
<feature type="transmembrane region" description="Helical" evidence="9">
    <location>
        <begin position="530"/>
        <end position="555"/>
    </location>
</feature>
<evidence type="ECO:0000313" key="14">
    <source>
        <dbReference type="EMBL" id="MBD2734227.1"/>
    </source>
</evidence>
<proteinExistence type="predicted"/>
<feature type="domain" description="Cyclic nucleotide-binding" evidence="10">
    <location>
        <begin position="17"/>
        <end position="90"/>
    </location>
</feature>
<dbReference type="CDD" id="cd02259">
    <property type="entry name" value="Peptidase_C39_like"/>
    <property type="match status" value="1"/>
</dbReference>
<keyword evidence="3" id="KW-0547">Nucleotide-binding</keyword>
<dbReference type="InterPro" id="IPR027417">
    <property type="entry name" value="P-loop_NTPase"/>
</dbReference>
<feature type="domain" description="ABC transmembrane type-1" evidence="12">
    <location>
        <begin position="423"/>
        <end position="702"/>
    </location>
</feature>
<dbReference type="NCBIfam" id="TIGR01846">
    <property type="entry name" value="type_I_sec_HlyB"/>
    <property type="match status" value="1"/>
</dbReference>
<dbReference type="Gene3D" id="2.60.120.10">
    <property type="entry name" value="Jelly Rolls"/>
    <property type="match status" value="1"/>
</dbReference>
<evidence type="ECO:0000256" key="5">
    <source>
        <dbReference type="ARBA" id="ARBA00022807"/>
    </source>
</evidence>
<dbReference type="PROSITE" id="PS50990">
    <property type="entry name" value="PEPTIDASE_C39"/>
    <property type="match status" value="1"/>
</dbReference>
<dbReference type="RefSeq" id="WP_190954935.1">
    <property type="nucleotide sequence ID" value="NZ_JACJTU010000007.1"/>
</dbReference>
<feature type="transmembrane region" description="Helical" evidence="9">
    <location>
        <begin position="460"/>
        <end position="483"/>
    </location>
</feature>
<feature type="transmembrane region" description="Helical" evidence="9">
    <location>
        <begin position="561"/>
        <end position="581"/>
    </location>
</feature>
<keyword evidence="7 9" id="KW-1133">Transmembrane helix</keyword>
<dbReference type="InterPro" id="IPR039421">
    <property type="entry name" value="Type_1_exporter"/>
</dbReference>
<keyword evidence="6" id="KW-0067">ATP-binding</keyword>
<dbReference type="CDD" id="cd18782">
    <property type="entry name" value="ABC_6TM_PrtD_LapB_HlyB_like"/>
    <property type="match status" value="1"/>
</dbReference>
<evidence type="ECO:0000313" key="15">
    <source>
        <dbReference type="Proteomes" id="UP000637383"/>
    </source>
</evidence>
<dbReference type="SMART" id="SM00382">
    <property type="entry name" value="AAA"/>
    <property type="match status" value="1"/>
</dbReference>
<keyword evidence="5" id="KW-0788">Thiol protease</keyword>
<comment type="caution">
    <text evidence="14">The sequence shown here is derived from an EMBL/GenBank/DDBJ whole genome shotgun (WGS) entry which is preliminary data.</text>
</comment>
<evidence type="ECO:0000259" key="13">
    <source>
        <dbReference type="PROSITE" id="PS50990"/>
    </source>
</evidence>
<gene>
    <name evidence="14" type="ORF">H6H03_09920</name>
</gene>
<dbReference type="InterPro" id="IPR018490">
    <property type="entry name" value="cNMP-bd_dom_sf"/>
</dbReference>
<dbReference type="SUPFAM" id="SSF52540">
    <property type="entry name" value="P-loop containing nucleoside triphosphate hydrolases"/>
    <property type="match status" value="1"/>
</dbReference>
<dbReference type="InterPro" id="IPR000595">
    <property type="entry name" value="cNMP-bd_dom"/>
</dbReference>
<keyword evidence="8 9" id="KW-0472">Membrane</keyword>